<dbReference type="OrthoDB" id="1089417at2759"/>
<dbReference type="PANTHER" id="PTHR33233:SF17">
    <property type="entry name" value="DUF4283 DOMAIN-CONTAINING PROTEIN"/>
    <property type="match status" value="1"/>
</dbReference>
<evidence type="ECO:0000313" key="3">
    <source>
        <dbReference type="Proteomes" id="UP000554482"/>
    </source>
</evidence>
<reference evidence="2 3" key="1">
    <citation type="submission" date="2020-06" db="EMBL/GenBank/DDBJ databases">
        <title>Transcriptomic and genomic resources for Thalictrum thalictroides and T. hernandezii: Facilitating candidate gene discovery in an emerging model plant lineage.</title>
        <authorList>
            <person name="Arias T."/>
            <person name="Riano-Pachon D.M."/>
            <person name="Di Stilio V.S."/>
        </authorList>
    </citation>
    <scope>NUCLEOTIDE SEQUENCE [LARGE SCALE GENOMIC DNA]</scope>
    <source>
        <strain evidence="3">cv. WT478/WT964</strain>
        <tissue evidence="2">Leaves</tissue>
    </source>
</reference>
<sequence length="306" mass="34886">MIDADLVKGGSLTVQLPFDRKDGQPVQGEVRNEPWGTILKTKTPSASSDNLKFCIPNLKDGILQIDEKICKEGAKEWEDKVVGFFLDKKLPYTIVKRAVDKKWNLKGQVEVLIDGDLFYFSFNNSEDRETALDEGSFHLMGNLFIIKPWSKEVEDDRGQISNVPVWVNLFKVPKYLWNNKGLNLIASIIGKPLFTYRQEYREEEDADGKSFTIDVEFQWKLLICTKCKGFGHESSKYGGLEKGKKNVNSDTKWIVAKTKGARNNQQRDVTKQITILKRPHTMEKEGNNEGGVMMNNRFDAIKDGVN</sequence>
<feature type="domain" description="DUF4283" evidence="1">
    <location>
        <begin position="74"/>
        <end position="153"/>
    </location>
</feature>
<evidence type="ECO:0000259" key="1">
    <source>
        <dbReference type="Pfam" id="PF14111"/>
    </source>
</evidence>
<dbReference type="AlphaFoldDB" id="A0A7J6XEV7"/>
<evidence type="ECO:0000313" key="2">
    <source>
        <dbReference type="EMBL" id="KAF5208336.1"/>
    </source>
</evidence>
<dbReference type="Proteomes" id="UP000554482">
    <property type="component" value="Unassembled WGS sequence"/>
</dbReference>
<comment type="caution">
    <text evidence="2">The sequence shown here is derived from an EMBL/GenBank/DDBJ whole genome shotgun (WGS) entry which is preliminary data.</text>
</comment>
<accession>A0A7J6XEV7</accession>
<dbReference type="EMBL" id="JABWDY010000139">
    <property type="protein sequence ID" value="KAF5208336.1"/>
    <property type="molecule type" value="Genomic_DNA"/>
</dbReference>
<dbReference type="Pfam" id="PF14111">
    <property type="entry name" value="DUF4283"/>
    <property type="match status" value="1"/>
</dbReference>
<dbReference type="PANTHER" id="PTHR33233">
    <property type="entry name" value="ENDONUCLEASE/EXONUCLEASE/PHOSPHATASE"/>
    <property type="match status" value="1"/>
</dbReference>
<dbReference type="InterPro" id="IPR025558">
    <property type="entry name" value="DUF4283"/>
</dbReference>
<gene>
    <name evidence="2" type="ORF">FRX31_002077</name>
</gene>
<organism evidence="2 3">
    <name type="scientific">Thalictrum thalictroides</name>
    <name type="common">Rue-anemone</name>
    <name type="synonym">Anemone thalictroides</name>
    <dbReference type="NCBI Taxonomy" id="46969"/>
    <lineage>
        <taxon>Eukaryota</taxon>
        <taxon>Viridiplantae</taxon>
        <taxon>Streptophyta</taxon>
        <taxon>Embryophyta</taxon>
        <taxon>Tracheophyta</taxon>
        <taxon>Spermatophyta</taxon>
        <taxon>Magnoliopsida</taxon>
        <taxon>Ranunculales</taxon>
        <taxon>Ranunculaceae</taxon>
        <taxon>Thalictroideae</taxon>
        <taxon>Thalictrum</taxon>
    </lineage>
</organism>
<protein>
    <recommendedName>
        <fullName evidence="1">DUF4283 domain-containing protein</fullName>
    </recommendedName>
</protein>
<name>A0A7J6XEV7_THATH</name>
<proteinExistence type="predicted"/>
<keyword evidence="3" id="KW-1185">Reference proteome</keyword>